<evidence type="ECO:0000259" key="7">
    <source>
        <dbReference type="PROSITE" id="PS50089"/>
    </source>
</evidence>
<dbReference type="PROSITE" id="PS00518">
    <property type="entry name" value="ZF_RING_1"/>
    <property type="match status" value="1"/>
</dbReference>
<name>A0A2R6X1K1_MARPO</name>
<feature type="compositionally biased region" description="Basic and acidic residues" evidence="5">
    <location>
        <begin position="10"/>
        <end position="44"/>
    </location>
</feature>
<dbReference type="InterPro" id="IPR013083">
    <property type="entry name" value="Znf_RING/FYVE/PHD"/>
</dbReference>
<organism evidence="8 9">
    <name type="scientific">Marchantia polymorpha</name>
    <name type="common">Common liverwort</name>
    <name type="synonym">Marchantia aquatica</name>
    <dbReference type="NCBI Taxonomy" id="3197"/>
    <lineage>
        <taxon>Eukaryota</taxon>
        <taxon>Viridiplantae</taxon>
        <taxon>Streptophyta</taxon>
        <taxon>Embryophyta</taxon>
        <taxon>Marchantiophyta</taxon>
        <taxon>Marchantiopsida</taxon>
        <taxon>Marchantiidae</taxon>
        <taxon>Marchantiales</taxon>
        <taxon>Marchantiaceae</taxon>
        <taxon>Marchantia</taxon>
    </lineage>
</organism>
<dbReference type="GO" id="GO:0005634">
    <property type="term" value="C:nucleus"/>
    <property type="evidence" value="ECO:0007669"/>
    <property type="project" value="EnsemblPlants"/>
</dbReference>
<evidence type="ECO:0000256" key="2">
    <source>
        <dbReference type="ARBA" id="ARBA00022771"/>
    </source>
</evidence>
<keyword evidence="9" id="KW-1185">Reference proteome</keyword>
<dbReference type="InterPro" id="IPR017907">
    <property type="entry name" value="Znf_RING_CS"/>
</dbReference>
<reference evidence="8" key="2">
    <citation type="submission" date="2017-12" db="EMBL/GenBank/DDBJ databases">
        <title>WGS assembly of Marchantia polymorpha.</title>
        <authorList>
            <person name="Bowman J.L."/>
            <person name="Kohchi T."/>
            <person name="Yamato K.T."/>
            <person name="Jenkins J."/>
            <person name="Shu S."/>
            <person name="Ishizaki K."/>
            <person name="Yamaoka S."/>
            <person name="Nishihama R."/>
            <person name="Nakamura Y."/>
            <person name="Berger F."/>
            <person name="Adam C."/>
            <person name="Aki S.S."/>
            <person name="Althoff F."/>
            <person name="Araki T."/>
            <person name="Arteaga-Vazquez M.A."/>
            <person name="Balasubrmanian S."/>
            <person name="Bauer D."/>
            <person name="Boehm C.R."/>
            <person name="Briginshaw L."/>
            <person name="Caballero-Perez J."/>
            <person name="Catarino B."/>
            <person name="Chen F."/>
            <person name="Chiyoda S."/>
            <person name="Chovatia M."/>
            <person name="Davies K.M."/>
            <person name="Delmans M."/>
            <person name="Demura T."/>
            <person name="Dierschke T."/>
            <person name="Dolan L."/>
            <person name="Dorantes-Acosta A.E."/>
            <person name="Eklund D.M."/>
            <person name="Florent S.N."/>
            <person name="Flores-Sandoval E."/>
            <person name="Fujiyama A."/>
            <person name="Fukuzawa H."/>
            <person name="Galik B."/>
            <person name="Grimanelli D."/>
            <person name="Grimwood J."/>
            <person name="Grossniklaus U."/>
            <person name="Hamada T."/>
            <person name="Haseloff J."/>
            <person name="Hetherington A.J."/>
            <person name="Higo A."/>
            <person name="Hirakawa Y."/>
            <person name="Hundley H.N."/>
            <person name="Ikeda Y."/>
            <person name="Inoue K."/>
            <person name="Inoue S."/>
            <person name="Ishida S."/>
            <person name="Jia Q."/>
            <person name="Kakita M."/>
            <person name="Kanazawa T."/>
            <person name="Kawai Y."/>
            <person name="Kawashima T."/>
            <person name="Kennedy M."/>
            <person name="Kinose K."/>
            <person name="Kinoshita T."/>
            <person name="Kohara Y."/>
            <person name="Koide E."/>
            <person name="Komatsu K."/>
            <person name="Kopischke S."/>
            <person name="Kubo M."/>
            <person name="Kyozuka J."/>
            <person name="Lagercrantz U."/>
            <person name="Lin S.S."/>
            <person name="Lindquist E."/>
            <person name="Lipzen A.M."/>
            <person name="Lu C."/>
            <person name="Luna E.D."/>
            <person name="Martienssen R.A."/>
            <person name="Minamino N."/>
            <person name="Mizutani M."/>
            <person name="Mizutani M."/>
            <person name="Mochizuki N."/>
            <person name="Monte I."/>
            <person name="Mosher R."/>
            <person name="Nagasaki H."/>
            <person name="Nakagami H."/>
            <person name="Naramoto S."/>
            <person name="Nishitani K."/>
            <person name="Ohtani M."/>
            <person name="Okamoto T."/>
            <person name="Okumura M."/>
            <person name="Phillips J."/>
            <person name="Pollak B."/>
            <person name="Reinders A."/>
            <person name="Roevekamp M."/>
            <person name="Sano R."/>
            <person name="Sawa S."/>
            <person name="Schmid M.W."/>
            <person name="Shirakawa M."/>
            <person name="Solano R."/>
            <person name="Spunde A."/>
            <person name="Suetsugu N."/>
            <person name="Sugano S."/>
            <person name="Sugiyama A."/>
            <person name="Sun R."/>
            <person name="Suzuki Y."/>
            <person name="Takenaka M."/>
            <person name="Takezawa D."/>
            <person name="Tomogane H."/>
            <person name="Tsuzuki M."/>
            <person name="Ueda T."/>
            <person name="Umeda M."/>
            <person name="Ward J.M."/>
            <person name="Watanabe Y."/>
            <person name="Yazaki K."/>
            <person name="Yokoyama R."/>
            <person name="Yoshitake Y."/>
            <person name="Yotsui I."/>
            <person name="Zachgo S."/>
            <person name="Schmutz J."/>
        </authorList>
    </citation>
    <scope>NUCLEOTIDE SEQUENCE [LARGE SCALE GENOMIC DNA]</scope>
    <source>
        <strain evidence="8">Tak-1</strain>
    </source>
</reference>
<dbReference type="PANTHER" id="PTHR15315:SF89">
    <property type="entry name" value="OS01G0104100 PROTEIN"/>
    <property type="match status" value="1"/>
</dbReference>
<dbReference type="EMBL" id="KZ772714">
    <property type="protein sequence ID" value="PTQ39984.1"/>
    <property type="molecule type" value="Genomic_DNA"/>
</dbReference>
<dbReference type="InterPro" id="IPR002219">
    <property type="entry name" value="PKC_DAG/PE"/>
</dbReference>
<evidence type="ECO:0000256" key="5">
    <source>
        <dbReference type="SAM" id="MobiDB-lite"/>
    </source>
</evidence>
<evidence type="ECO:0000256" key="1">
    <source>
        <dbReference type="ARBA" id="ARBA00022723"/>
    </source>
</evidence>
<feature type="domain" description="RING-type" evidence="7">
    <location>
        <begin position="67"/>
        <end position="101"/>
    </location>
</feature>
<dbReference type="Gene3D" id="1.25.40.10">
    <property type="entry name" value="Tetratricopeptide repeat domain"/>
    <property type="match status" value="1"/>
</dbReference>
<reference evidence="9" key="1">
    <citation type="journal article" date="2017" name="Cell">
        <title>Insights into land plant evolution garnered from the Marchantia polymorpha genome.</title>
        <authorList>
            <person name="Bowman J.L."/>
            <person name="Kohchi T."/>
            <person name="Yamato K.T."/>
            <person name="Jenkins J."/>
            <person name="Shu S."/>
            <person name="Ishizaki K."/>
            <person name="Yamaoka S."/>
            <person name="Nishihama R."/>
            <person name="Nakamura Y."/>
            <person name="Berger F."/>
            <person name="Adam C."/>
            <person name="Aki S.S."/>
            <person name="Althoff F."/>
            <person name="Araki T."/>
            <person name="Arteaga-Vazquez M.A."/>
            <person name="Balasubrmanian S."/>
            <person name="Barry K."/>
            <person name="Bauer D."/>
            <person name="Boehm C.R."/>
            <person name="Briginshaw L."/>
            <person name="Caballero-Perez J."/>
            <person name="Catarino B."/>
            <person name="Chen F."/>
            <person name="Chiyoda S."/>
            <person name="Chovatia M."/>
            <person name="Davies K.M."/>
            <person name="Delmans M."/>
            <person name="Demura T."/>
            <person name="Dierschke T."/>
            <person name="Dolan L."/>
            <person name="Dorantes-Acosta A.E."/>
            <person name="Eklund D.M."/>
            <person name="Florent S.N."/>
            <person name="Flores-Sandoval E."/>
            <person name="Fujiyama A."/>
            <person name="Fukuzawa H."/>
            <person name="Galik B."/>
            <person name="Grimanelli D."/>
            <person name="Grimwood J."/>
            <person name="Grossniklaus U."/>
            <person name="Hamada T."/>
            <person name="Haseloff J."/>
            <person name="Hetherington A.J."/>
            <person name="Higo A."/>
            <person name="Hirakawa Y."/>
            <person name="Hundley H.N."/>
            <person name="Ikeda Y."/>
            <person name="Inoue K."/>
            <person name="Inoue S.I."/>
            <person name="Ishida S."/>
            <person name="Jia Q."/>
            <person name="Kakita M."/>
            <person name="Kanazawa T."/>
            <person name="Kawai Y."/>
            <person name="Kawashima T."/>
            <person name="Kennedy M."/>
            <person name="Kinose K."/>
            <person name="Kinoshita T."/>
            <person name="Kohara Y."/>
            <person name="Koide E."/>
            <person name="Komatsu K."/>
            <person name="Kopischke S."/>
            <person name="Kubo M."/>
            <person name="Kyozuka J."/>
            <person name="Lagercrantz U."/>
            <person name="Lin S.S."/>
            <person name="Lindquist E."/>
            <person name="Lipzen A.M."/>
            <person name="Lu C.W."/>
            <person name="De Luna E."/>
            <person name="Martienssen R.A."/>
            <person name="Minamino N."/>
            <person name="Mizutani M."/>
            <person name="Mizutani M."/>
            <person name="Mochizuki N."/>
            <person name="Monte I."/>
            <person name="Mosher R."/>
            <person name="Nagasaki H."/>
            <person name="Nakagami H."/>
            <person name="Naramoto S."/>
            <person name="Nishitani K."/>
            <person name="Ohtani M."/>
            <person name="Okamoto T."/>
            <person name="Okumura M."/>
            <person name="Phillips J."/>
            <person name="Pollak B."/>
            <person name="Reinders A."/>
            <person name="Rovekamp M."/>
            <person name="Sano R."/>
            <person name="Sawa S."/>
            <person name="Schmid M.W."/>
            <person name="Shirakawa M."/>
            <person name="Solano R."/>
            <person name="Spunde A."/>
            <person name="Suetsugu N."/>
            <person name="Sugano S."/>
            <person name="Sugiyama A."/>
            <person name="Sun R."/>
            <person name="Suzuki Y."/>
            <person name="Takenaka M."/>
            <person name="Takezawa D."/>
            <person name="Tomogane H."/>
            <person name="Tsuzuki M."/>
            <person name="Ueda T."/>
            <person name="Umeda M."/>
            <person name="Ward J.M."/>
            <person name="Watanabe Y."/>
            <person name="Yazaki K."/>
            <person name="Yokoyama R."/>
            <person name="Yoshitake Y."/>
            <person name="Yotsui I."/>
            <person name="Zachgo S."/>
            <person name="Schmutz J."/>
        </authorList>
    </citation>
    <scope>NUCLEOTIDE SEQUENCE [LARGE SCALE GENOMIC DNA]</scope>
    <source>
        <strain evidence="9">Tak-1</strain>
    </source>
</reference>
<accession>A0A2R6X1K1</accession>
<dbReference type="PANTHER" id="PTHR15315">
    <property type="entry name" value="RING FINGER PROTEIN 41, 151"/>
    <property type="match status" value="1"/>
</dbReference>
<keyword evidence="2 4" id="KW-0863">Zinc-finger</keyword>
<evidence type="ECO:0008006" key="10">
    <source>
        <dbReference type="Google" id="ProtNLM"/>
    </source>
</evidence>
<dbReference type="EMBL" id="KZ772714">
    <property type="protein sequence ID" value="PTQ39983.1"/>
    <property type="molecule type" value="Genomic_DNA"/>
</dbReference>
<protein>
    <recommendedName>
        <fullName evidence="10">RING-type domain-containing protein</fullName>
    </recommendedName>
</protein>
<dbReference type="Proteomes" id="UP000244005">
    <property type="component" value="Unassembled WGS sequence"/>
</dbReference>
<sequence>MSGCPFARLSVKDAERPEQRSRSEACARESDSKVVEKERQREEADAQGGKCPYGYDSGSFKIGPLSCVICRALLYESARCVPCDHIFCRGCISKFQDCVICGADIEGVNADIELQKTVERFIEGHARIKRSVKTDGDSTDEESPRSKVVSYEDVSLARGSFLIQHAMRAFQAQNFESAKSRLTICAQDTREELSRSGVTVDVCSQLGAVLGMLGDCCRAMGDVDGAMAQYEESVEMLSKLSHQDDEVVHALSVSLNKLGDLKYYAEDLTAARDYYARALQLRQNATDFSKLSSKVLDVAISLAKVADVNRALGDETAGRKGFQEAVKSLEDFSPANGEDCPVLEKKRLSILGFLHQQLAESEVEGM</sequence>
<feature type="domain" description="Phorbol-ester/DAG-type" evidence="6">
    <location>
        <begin position="52"/>
        <end position="98"/>
    </location>
</feature>
<dbReference type="InterPro" id="IPR011990">
    <property type="entry name" value="TPR-like_helical_dom_sf"/>
</dbReference>
<dbReference type="InterPro" id="IPR019734">
    <property type="entry name" value="TPR_rpt"/>
</dbReference>
<keyword evidence="3" id="KW-0862">Zinc</keyword>
<dbReference type="Gene3D" id="3.30.40.10">
    <property type="entry name" value="Zinc/RING finger domain, C3HC4 (zinc finger)"/>
    <property type="match status" value="1"/>
</dbReference>
<evidence type="ECO:0000259" key="6">
    <source>
        <dbReference type="PROSITE" id="PS50081"/>
    </source>
</evidence>
<dbReference type="OrthoDB" id="1305878at2759"/>
<dbReference type="Gramene" id="Mp2g14040.1">
    <property type="protein sequence ID" value="Mp2g14040.1.cds"/>
    <property type="gene ID" value="Mp2g14040"/>
</dbReference>
<dbReference type="SUPFAM" id="SSF57850">
    <property type="entry name" value="RING/U-box"/>
    <property type="match status" value="1"/>
</dbReference>
<dbReference type="PROSITE" id="PS50081">
    <property type="entry name" value="ZF_DAG_PE_2"/>
    <property type="match status" value="1"/>
</dbReference>
<dbReference type="OMA" id="GCPMSKE"/>
<evidence type="ECO:0000313" key="8">
    <source>
        <dbReference type="EMBL" id="PTQ39984.1"/>
    </source>
</evidence>
<dbReference type="GO" id="GO:0008047">
    <property type="term" value="F:enzyme activator activity"/>
    <property type="evidence" value="ECO:0007669"/>
    <property type="project" value="EnsemblPlants"/>
</dbReference>
<evidence type="ECO:0000313" key="9">
    <source>
        <dbReference type="Proteomes" id="UP000244005"/>
    </source>
</evidence>
<evidence type="ECO:0000256" key="3">
    <source>
        <dbReference type="ARBA" id="ARBA00022833"/>
    </source>
</evidence>
<gene>
    <name evidence="8" type="ORF">MARPO_0042s0033</name>
</gene>
<dbReference type="SUPFAM" id="SSF48452">
    <property type="entry name" value="TPR-like"/>
    <property type="match status" value="1"/>
</dbReference>
<dbReference type="SMART" id="SM00028">
    <property type="entry name" value="TPR"/>
    <property type="match status" value="2"/>
</dbReference>
<feature type="region of interest" description="Disordered" evidence="5">
    <location>
        <begin position="1"/>
        <end position="49"/>
    </location>
</feature>
<dbReference type="GO" id="GO:0043069">
    <property type="term" value="P:negative regulation of programmed cell death"/>
    <property type="evidence" value="ECO:0007669"/>
    <property type="project" value="EnsemblPlants"/>
</dbReference>
<dbReference type="GO" id="GO:0008270">
    <property type="term" value="F:zinc ion binding"/>
    <property type="evidence" value="ECO:0007669"/>
    <property type="project" value="UniProtKB-KW"/>
</dbReference>
<dbReference type="GO" id="GO:0005829">
    <property type="term" value="C:cytosol"/>
    <property type="evidence" value="ECO:0007669"/>
    <property type="project" value="EnsemblPlants"/>
</dbReference>
<dbReference type="PROSITE" id="PS50089">
    <property type="entry name" value="ZF_RING_2"/>
    <property type="match status" value="1"/>
</dbReference>
<proteinExistence type="predicted"/>
<dbReference type="AlphaFoldDB" id="A0A2R6X1K1"/>
<evidence type="ECO:0000256" key="4">
    <source>
        <dbReference type="PROSITE-ProRule" id="PRU00175"/>
    </source>
</evidence>
<dbReference type="Gramene" id="Mp2g14040.2">
    <property type="protein sequence ID" value="Mp2g14040.2.cds"/>
    <property type="gene ID" value="Mp2g14040"/>
</dbReference>
<dbReference type="InterPro" id="IPR001841">
    <property type="entry name" value="Znf_RING"/>
</dbReference>
<keyword evidence="1" id="KW-0479">Metal-binding</keyword>